<dbReference type="Gene3D" id="3.30.200.20">
    <property type="entry name" value="Phosphorylase Kinase, domain 1"/>
    <property type="match status" value="1"/>
</dbReference>
<dbReference type="InterPro" id="IPR000253">
    <property type="entry name" value="FHA_dom"/>
</dbReference>
<dbReference type="KEGG" id="uam:UABAM_05810"/>
<keyword evidence="4" id="KW-0808">Transferase</keyword>
<dbReference type="PROSITE" id="PS00107">
    <property type="entry name" value="PROTEIN_KINASE_ATP"/>
    <property type="match status" value="1"/>
</dbReference>
<dbReference type="Pfam" id="PF00069">
    <property type="entry name" value="Pkinase"/>
    <property type="match status" value="1"/>
</dbReference>
<dbReference type="InterPro" id="IPR008984">
    <property type="entry name" value="SMAD_FHA_dom_sf"/>
</dbReference>
<dbReference type="GO" id="GO:0004674">
    <property type="term" value="F:protein serine/threonine kinase activity"/>
    <property type="evidence" value="ECO:0007669"/>
    <property type="project" value="UniProtKB-KW"/>
</dbReference>
<dbReference type="PROSITE" id="PS50006">
    <property type="entry name" value="FHA_DOMAIN"/>
    <property type="match status" value="1"/>
</dbReference>
<dbReference type="Gene3D" id="1.10.510.10">
    <property type="entry name" value="Transferase(Phosphotransferase) domain 1"/>
    <property type="match status" value="1"/>
</dbReference>
<keyword evidence="5" id="KW-1185">Reference proteome</keyword>
<protein>
    <submittedName>
        <fullName evidence="4">Serine/threonine protein kinase</fullName>
    </submittedName>
</protein>
<keyword evidence="4" id="KW-0723">Serine/threonine-protein kinase</keyword>
<evidence type="ECO:0000259" key="2">
    <source>
        <dbReference type="PROSITE" id="PS50006"/>
    </source>
</evidence>
<dbReference type="Gene3D" id="2.60.200.20">
    <property type="match status" value="1"/>
</dbReference>
<feature type="binding site" evidence="1">
    <location>
        <position position="50"/>
    </location>
    <ligand>
        <name>ATP</name>
        <dbReference type="ChEBI" id="CHEBI:30616"/>
    </ligand>
</feature>
<dbReference type="GO" id="GO:0005524">
    <property type="term" value="F:ATP binding"/>
    <property type="evidence" value="ECO:0007669"/>
    <property type="project" value="UniProtKB-UniRule"/>
</dbReference>
<sequence>MNQTTAGLENISFNSESRYSVAKKIGEGGMGIVFLAEKDTGGVIDHVVCKCLRTINPEEEEKLKQEASIATMLRHENVVKTYGMEMVPIQLLPQAMQDSIQRNAQGGILDKMKKESEKKLPLLIMDYIKGIDFHSLLVQHLKKNLLFPIPLAAFVISRIASALSYAHTYIIHRDISPENILISAQGVCKLTDFGVAVLAEKQPEYWAGKLMYMAPEQICNDPIDERADIFALGLVAYQAVTGIPLMYASPRLSFEDQAHVIYGQMKNSIIPPHQVRKDIPKELSMIITRMLSFAPEHRYQRASMVVNDLEKEYLYAKGFGPTNNSLAAYIDIFSLDFTEYNEDQLQQLSFLKDSEGRIALKRTLDVENYTKLGQKLLADRKDSLIVSRLRSIWAKSKKTTTKKVSQVEEKDPYLKVKYFDNVVEAFSLKQGKVTVGRSARNLVVLPSKIVSGHHACFYVDDRAETLVEDLASHNGTLVNAKRIERKYLNEGDKIQIGHTILFFLMEPHNKASELMVSINDNINVDDLKNCKDITLQFLATEENLSQINEIVGNILSFTSIGAMKQNVVPPAVYEAARLFSGEVTNEFMSLRVVQARNYISFRCSSPSKSFGYETFLSAIHRRMNSSNGVGSSVPSLEPEELALSLILKVFDRIEIFRFSREILMTNFFSN</sequence>
<dbReference type="EMBL" id="AP019860">
    <property type="protein sequence ID" value="BBM87401.1"/>
    <property type="molecule type" value="Genomic_DNA"/>
</dbReference>
<evidence type="ECO:0000313" key="5">
    <source>
        <dbReference type="Proteomes" id="UP000326354"/>
    </source>
</evidence>
<dbReference type="SMART" id="SM00240">
    <property type="entry name" value="FHA"/>
    <property type="match status" value="1"/>
</dbReference>
<dbReference type="GO" id="GO:0005737">
    <property type="term" value="C:cytoplasm"/>
    <property type="evidence" value="ECO:0007669"/>
    <property type="project" value="TreeGrafter"/>
</dbReference>
<dbReference type="SUPFAM" id="SSF49879">
    <property type="entry name" value="SMAD/FHA domain"/>
    <property type="match status" value="1"/>
</dbReference>
<gene>
    <name evidence="4" type="ORF">UABAM_05810</name>
</gene>
<keyword evidence="4" id="KW-0418">Kinase</keyword>
<dbReference type="CDD" id="cd00060">
    <property type="entry name" value="FHA"/>
    <property type="match status" value="1"/>
</dbReference>
<keyword evidence="1" id="KW-0067">ATP-binding</keyword>
<dbReference type="CDD" id="cd14014">
    <property type="entry name" value="STKc_PknB_like"/>
    <property type="match status" value="1"/>
</dbReference>
<evidence type="ECO:0000259" key="3">
    <source>
        <dbReference type="PROSITE" id="PS50011"/>
    </source>
</evidence>
<dbReference type="InterPro" id="IPR000719">
    <property type="entry name" value="Prot_kinase_dom"/>
</dbReference>
<dbReference type="PROSITE" id="PS00109">
    <property type="entry name" value="PROTEIN_KINASE_TYR"/>
    <property type="match status" value="1"/>
</dbReference>
<evidence type="ECO:0000256" key="1">
    <source>
        <dbReference type="PROSITE-ProRule" id="PRU10141"/>
    </source>
</evidence>
<dbReference type="SUPFAM" id="SSF56112">
    <property type="entry name" value="Protein kinase-like (PK-like)"/>
    <property type="match status" value="1"/>
</dbReference>
<dbReference type="PROSITE" id="PS50011">
    <property type="entry name" value="PROTEIN_KINASE_DOM"/>
    <property type="match status" value="1"/>
</dbReference>
<feature type="domain" description="FHA" evidence="2">
    <location>
        <begin position="433"/>
        <end position="483"/>
    </location>
</feature>
<dbReference type="InterPro" id="IPR008266">
    <property type="entry name" value="Tyr_kinase_AS"/>
</dbReference>
<reference evidence="4 5" key="1">
    <citation type="submission" date="2019-08" db="EMBL/GenBank/DDBJ databases">
        <title>Complete genome sequence of Candidatus Uab amorphum.</title>
        <authorList>
            <person name="Shiratori T."/>
            <person name="Suzuki S."/>
            <person name="Kakizawa Y."/>
            <person name="Ishida K."/>
        </authorList>
    </citation>
    <scope>NUCLEOTIDE SEQUENCE [LARGE SCALE GENOMIC DNA]</scope>
    <source>
        <strain evidence="4 5">SRT547</strain>
    </source>
</reference>
<accession>A0A5S9IU29</accession>
<organism evidence="4 5">
    <name type="scientific">Uabimicrobium amorphum</name>
    <dbReference type="NCBI Taxonomy" id="2596890"/>
    <lineage>
        <taxon>Bacteria</taxon>
        <taxon>Pseudomonadati</taxon>
        <taxon>Planctomycetota</taxon>
        <taxon>Candidatus Uabimicrobiia</taxon>
        <taxon>Candidatus Uabimicrobiales</taxon>
        <taxon>Candidatus Uabimicrobiaceae</taxon>
        <taxon>Candidatus Uabimicrobium</taxon>
    </lineage>
</organism>
<proteinExistence type="predicted"/>
<evidence type="ECO:0000313" key="4">
    <source>
        <dbReference type="EMBL" id="BBM87401.1"/>
    </source>
</evidence>
<dbReference type="InterPro" id="IPR017441">
    <property type="entry name" value="Protein_kinase_ATP_BS"/>
</dbReference>
<dbReference type="Proteomes" id="UP000326354">
    <property type="component" value="Chromosome"/>
</dbReference>
<dbReference type="InterPro" id="IPR011009">
    <property type="entry name" value="Kinase-like_dom_sf"/>
</dbReference>
<feature type="domain" description="Protein kinase" evidence="3">
    <location>
        <begin position="19"/>
        <end position="314"/>
    </location>
</feature>
<dbReference type="InterPro" id="IPR045269">
    <property type="entry name" value="Atg1-like"/>
</dbReference>
<name>A0A5S9IU29_UABAM</name>
<dbReference type="RefSeq" id="WP_151971423.1">
    <property type="nucleotide sequence ID" value="NZ_AP019860.1"/>
</dbReference>
<keyword evidence="1" id="KW-0547">Nucleotide-binding</keyword>
<dbReference type="AlphaFoldDB" id="A0A5S9IU29"/>
<dbReference type="Pfam" id="PF00498">
    <property type="entry name" value="FHA"/>
    <property type="match status" value="1"/>
</dbReference>
<dbReference type="PANTHER" id="PTHR24348">
    <property type="entry name" value="SERINE/THREONINE-PROTEIN KINASE UNC-51-RELATED"/>
    <property type="match status" value="1"/>
</dbReference>
<dbReference type="PANTHER" id="PTHR24348:SF68">
    <property type="entry name" value="SERINE_THREONINE-PROTEIN KINASE ATG1C"/>
    <property type="match status" value="1"/>
</dbReference>
<dbReference type="OrthoDB" id="9788659at2"/>